<dbReference type="RefSeq" id="WP_055187577.1">
    <property type="nucleotide sequence ID" value="NZ_FPBS01000020.1"/>
</dbReference>
<proteinExistence type="predicted"/>
<evidence type="ECO:0008006" key="3">
    <source>
        <dbReference type="Google" id="ProtNLM"/>
    </source>
</evidence>
<evidence type="ECO:0000313" key="2">
    <source>
        <dbReference type="Proteomes" id="UP000050471"/>
    </source>
</evidence>
<name>A0A0P7JR55_9RHOB</name>
<dbReference type="OrthoDB" id="7816979at2"/>
<dbReference type="STRING" id="154981.AKJ29_14415"/>
<dbReference type="EMBL" id="LKBA01000004">
    <property type="protein sequence ID" value="KPN63877.1"/>
    <property type="molecule type" value="Genomic_DNA"/>
</dbReference>
<comment type="caution">
    <text evidence="1">The sequence shown here is derived from an EMBL/GenBank/DDBJ whole genome shotgun (WGS) entry which is preliminary data.</text>
</comment>
<dbReference type="Proteomes" id="UP000050471">
    <property type="component" value="Unassembled WGS sequence"/>
</dbReference>
<gene>
    <name evidence="1" type="ORF">AKJ29_14415</name>
</gene>
<accession>A0A0P7JR55</accession>
<reference evidence="1 2" key="1">
    <citation type="submission" date="2015-09" db="EMBL/GenBank/DDBJ databases">
        <title>Draft genome sequence of Aliiroseovarius crassostreae CV919-312TSm, the causative agent of Roseovarius Oyster Disease (formerly Juvenile Oyster Disease).</title>
        <authorList>
            <person name="Kessner L."/>
            <person name="Spinard E."/>
            <person name="Nelson D."/>
        </authorList>
    </citation>
    <scope>NUCLEOTIDE SEQUENCE [LARGE SCALE GENOMIC DNA]</scope>
    <source>
        <strain evidence="1 2">CV919-312</strain>
    </source>
</reference>
<keyword evidence="2" id="KW-1185">Reference proteome</keyword>
<organism evidence="1 2">
    <name type="scientific">Aliiroseovarius crassostreae</name>
    <dbReference type="NCBI Taxonomy" id="154981"/>
    <lineage>
        <taxon>Bacteria</taxon>
        <taxon>Pseudomonadati</taxon>
        <taxon>Pseudomonadota</taxon>
        <taxon>Alphaproteobacteria</taxon>
        <taxon>Rhodobacterales</taxon>
        <taxon>Paracoccaceae</taxon>
        <taxon>Aliiroseovarius</taxon>
    </lineage>
</organism>
<sequence>MYSSPIAIYIGSPFTNGEQIAWSLRKDPQLFDDEGLLIRRPGTYQKQVKTARNDLLKGELSEEQRSLFLQQVIGDHQASRIVLSDHSYIGEAAWMLNQGCFFPNAARNTQALRSLFREYELEFFLSIQNPATLIPAAFRSQKKRTLEEFLSGSDLITLRWSTVLIDILDANPETPLTVWCNEETPVIWPNILRAVADLPKEFCFGGELDIIQGALEDAAMTRLQQYLGDRPWLNESQRRGIYRVFLNRFYSEDVVEEEIDIPGWDQELVDEMTDIYMDDLKLINRMREVRFLTDLPT</sequence>
<evidence type="ECO:0000313" key="1">
    <source>
        <dbReference type="EMBL" id="KPN63877.1"/>
    </source>
</evidence>
<protein>
    <recommendedName>
        <fullName evidence="3">Sulfotransferase domain-containing protein</fullName>
    </recommendedName>
</protein>
<dbReference type="AlphaFoldDB" id="A0A0P7JR55"/>